<dbReference type="Proteomes" id="UP000327439">
    <property type="component" value="Chromosome A01"/>
</dbReference>
<reference evidence="2" key="1">
    <citation type="journal article" date="2020" name="Nat. Genet.">
        <title>Genomic diversifications of five Gossypium allopolyploid species and their impact on cotton improvement.</title>
        <authorList>
            <person name="Chen Z.J."/>
            <person name="Sreedasyam A."/>
            <person name="Ando A."/>
            <person name="Song Q."/>
            <person name="De Santiago L.M."/>
            <person name="Hulse-Kemp A.M."/>
            <person name="Ding M."/>
            <person name="Ye W."/>
            <person name="Kirkbride R.C."/>
            <person name="Jenkins J."/>
            <person name="Plott C."/>
            <person name="Lovell J."/>
            <person name="Lin Y.M."/>
            <person name="Vaughn R."/>
            <person name="Liu B."/>
            <person name="Simpson S."/>
            <person name="Scheffler B.E."/>
            <person name="Wen L."/>
            <person name="Saski C.A."/>
            <person name="Grover C.E."/>
            <person name="Hu G."/>
            <person name="Conover J.L."/>
            <person name="Carlson J.W."/>
            <person name="Shu S."/>
            <person name="Boston L.B."/>
            <person name="Williams M."/>
            <person name="Peterson D.G."/>
            <person name="McGee K."/>
            <person name="Jones D.C."/>
            <person name="Wendel J.F."/>
            <person name="Stelly D.M."/>
            <person name="Grimwood J."/>
            <person name="Schmutz J."/>
        </authorList>
    </citation>
    <scope>NUCLEOTIDE SEQUENCE [LARGE SCALE GENOMIC DNA]</scope>
    <source>
        <strain evidence="2">cv. 3-79</strain>
    </source>
</reference>
<sequence>MVLSAGYKFEIPCFQRIVIRSAIALLSRTRISSSNQSMHRS</sequence>
<evidence type="ECO:0000313" key="1">
    <source>
        <dbReference type="EMBL" id="KAB2096941.1"/>
    </source>
</evidence>
<keyword evidence="2" id="KW-1185">Reference proteome</keyword>
<protein>
    <submittedName>
        <fullName evidence="1">Uncharacterized protein</fullName>
    </submittedName>
</protein>
<proteinExistence type="predicted"/>
<dbReference type="AlphaFoldDB" id="A0A5J5WW56"/>
<gene>
    <name evidence="1" type="ORF">ES319_A01G137500v1</name>
</gene>
<organism evidence="1 2">
    <name type="scientific">Gossypium barbadense</name>
    <name type="common">Sea Island cotton</name>
    <name type="synonym">Hibiscus barbadensis</name>
    <dbReference type="NCBI Taxonomy" id="3634"/>
    <lineage>
        <taxon>Eukaryota</taxon>
        <taxon>Viridiplantae</taxon>
        <taxon>Streptophyta</taxon>
        <taxon>Embryophyta</taxon>
        <taxon>Tracheophyta</taxon>
        <taxon>Spermatophyta</taxon>
        <taxon>Magnoliopsida</taxon>
        <taxon>eudicotyledons</taxon>
        <taxon>Gunneridae</taxon>
        <taxon>Pentapetalae</taxon>
        <taxon>rosids</taxon>
        <taxon>malvids</taxon>
        <taxon>Malvales</taxon>
        <taxon>Malvaceae</taxon>
        <taxon>Malvoideae</taxon>
        <taxon>Gossypium</taxon>
    </lineage>
</organism>
<name>A0A5J5WW56_GOSBA</name>
<evidence type="ECO:0000313" key="2">
    <source>
        <dbReference type="Proteomes" id="UP000327439"/>
    </source>
</evidence>
<dbReference type="EMBL" id="CM018202">
    <property type="protein sequence ID" value="KAB2096941.1"/>
    <property type="molecule type" value="Genomic_DNA"/>
</dbReference>
<accession>A0A5J5WW56</accession>